<evidence type="ECO:0000313" key="3">
    <source>
        <dbReference type="Proteomes" id="UP001164390"/>
    </source>
</evidence>
<dbReference type="InterPro" id="IPR036390">
    <property type="entry name" value="WH_DNA-bd_sf"/>
</dbReference>
<dbReference type="EMBL" id="CP094970">
    <property type="protein sequence ID" value="UYM04254.1"/>
    <property type="molecule type" value="Genomic_DNA"/>
</dbReference>
<sequence>MTQAPSTSDTHWLDDDQQRDWRAFLGGSTVLFERLDRDLRESHNLSMPEYEILVRLSEAPSRRMRMAELAASVAQSRSRTTHTIARLQNAGLVAREASPDDGRGVLAQLTTAGLSRLEEAAHTHVRGVREYLVDAVSPDDFAAIGRAFDAIRRELHGKPF</sequence>
<protein>
    <submittedName>
        <fullName evidence="2">MarR family transcriptional regulator</fullName>
    </submittedName>
</protein>
<reference evidence="2" key="1">
    <citation type="submission" date="2022-01" db="EMBL/GenBank/DDBJ databases">
        <title>Nocardioidaceae gen. sp. A5X3R13.</title>
        <authorList>
            <person name="Lopez Marin M.A."/>
            <person name="Uhlik O."/>
        </authorList>
    </citation>
    <scope>NUCLEOTIDE SEQUENCE</scope>
    <source>
        <strain evidence="2">A5X3R13</strain>
    </source>
</reference>
<dbReference type="InterPro" id="IPR000835">
    <property type="entry name" value="HTH_MarR-typ"/>
</dbReference>
<dbReference type="GO" id="GO:0003700">
    <property type="term" value="F:DNA-binding transcription factor activity"/>
    <property type="evidence" value="ECO:0007669"/>
    <property type="project" value="InterPro"/>
</dbReference>
<evidence type="ECO:0000259" key="1">
    <source>
        <dbReference type="PROSITE" id="PS50995"/>
    </source>
</evidence>
<dbReference type="PANTHER" id="PTHR33164:SF99">
    <property type="entry name" value="MARR FAMILY REGULATORY PROTEIN"/>
    <property type="match status" value="1"/>
</dbReference>
<dbReference type="RefSeq" id="WP_271632920.1">
    <property type="nucleotide sequence ID" value="NZ_CP094970.1"/>
</dbReference>
<dbReference type="PROSITE" id="PS50995">
    <property type="entry name" value="HTH_MARR_2"/>
    <property type="match status" value="1"/>
</dbReference>
<dbReference type="SMART" id="SM00347">
    <property type="entry name" value="HTH_MARR"/>
    <property type="match status" value="1"/>
</dbReference>
<dbReference type="SUPFAM" id="SSF46785">
    <property type="entry name" value="Winged helix' DNA-binding domain"/>
    <property type="match status" value="1"/>
</dbReference>
<name>A0AA46TF86_9ACTN</name>
<accession>A0AA46TF86</accession>
<dbReference type="Gene3D" id="1.10.10.10">
    <property type="entry name" value="Winged helix-like DNA-binding domain superfamily/Winged helix DNA-binding domain"/>
    <property type="match status" value="1"/>
</dbReference>
<gene>
    <name evidence="2" type="ORF">L0C25_17145</name>
</gene>
<organism evidence="2 3">
    <name type="scientific">Solicola gregarius</name>
    <dbReference type="NCBI Taxonomy" id="2908642"/>
    <lineage>
        <taxon>Bacteria</taxon>
        <taxon>Bacillati</taxon>
        <taxon>Actinomycetota</taxon>
        <taxon>Actinomycetes</taxon>
        <taxon>Propionibacteriales</taxon>
        <taxon>Nocardioidaceae</taxon>
        <taxon>Solicola</taxon>
    </lineage>
</organism>
<dbReference type="AlphaFoldDB" id="A0AA46TF86"/>
<proteinExistence type="predicted"/>
<feature type="domain" description="HTH marR-type" evidence="1">
    <location>
        <begin position="1"/>
        <end position="153"/>
    </location>
</feature>
<dbReference type="PANTHER" id="PTHR33164">
    <property type="entry name" value="TRANSCRIPTIONAL REGULATOR, MARR FAMILY"/>
    <property type="match status" value="1"/>
</dbReference>
<dbReference type="Pfam" id="PF01047">
    <property type="entry name" value="MarR"/>
    <property type="match status" value="1"/>
</dbReference>
<dbReference type="InterPro" id="IPR036388">
    <property type="entry name" value="WH-like_DNA-bd_sf"/>
</dbReference>
<dbReference type="KEGG" id="sgrg:L0C25_17145"/>
<keyword evidence="3" id="KW-1185">Reference proteome</keyword>
<dbReference type="Proteomes" id="UP001164390">
    <property type="component" value="Chromosome"/>
</dbReference>
<dbReference type="InterPro" id="IPR039422">
    <property type="entry name" value="MarR/SlyA-like"/>
</dbReference>
<evidence type="ECO:0000313" key="2">
    <source>
        <dbReference type="EMBL" id="UYM04254.1"/>
    </source>
</evidence>
<dbReference type="GO" id="GO:0006950">
    <property type="term" value="P:response to stress"/>
    <property type="evidence" value="ECO:0007669"/>
    <property type="project" value="TreeGrafter"/>
</dbReference>